<dbReference type="Proteomes" id="UP000245119">
    <property type="component" value="Linkage Group LG10"/>
</dbReference>
<dbReference type="AlphaFoldDB" id="A0A2T7NS69"/>
<keyword evidence="3" id="KW-0342">GTP-binding</keyword>
<dbReference type="OrthoDB" id="8954335at2759"/>
<dbReference type="InterPro" id="IPR045058">
    <property type="entry name" value="GIMA/IAN/Toc"/>
</dbReference>
<proteinExistence type="inferred from homology"/>
<dbReference type="InterPro" id="IPR006703">
    <property type="entry name" value="G_AIG1"/>
</dbReference>
<comment type="caution">
    <text evidence="5">The sequence shown here is derived from an EMBL/GenBank/DDBJ whole genome shotgun (WGS) entry which is preliminary data.</text>
</comment>
<comment type="similarity">
    <text evidence="1">Belongs to the TRAFAC class TrmE-Era-EngA-EngB-Septin-like GTPase superfamily. AIG1/Toc34/Toc159-like paraseptin GTPase family. IAN subfamily.</text>
</comment>
<evidence type="ECO:0000313" key="5">
    <source>
        <dbReference type="EMBL" id="PVD24021.1"/>
    </source>
</evidence>
<gene>
    <name evidence="5" type="ORF">C0Q70_17298</name>
</gene>
<evidence type="ECO:0000256" key="1">
    <source>
        <dbReference type="ARBA" id="ARBA00008535"/>
    </source>
</evidence>
<feature type="domain" description="AIG1-type G" evidence="4">
    <location>
        <begin position="194"/>
        <end position="398"/>
    </location>
</feature>
<feature type="domain" description="AIG1-type G" evidence="4">
    <location>
        <begin position="454"/>
        <end position="674"/>
    </location>
</feature>
<organism evidence="5 6">
    <name type="scientific">Pomacea canaliculata</name>
    <name type="common">Golden apple snail</name>
    <dbReference type="NCBI Taxonomy" id="400727"/>
    <lineage>
        <taxon>Eukaryota</taxon>
        <taxon>Metazoa</taxon>
        <taxon>Spiralia</taxon>
        <taxon>Lophotrochozoa</taxon>
        <taxon>Mollusca</taxon>
        <taxon>Gastropoda</taxon>
        <taxon>Caenogastropoda</taxon>
        <taxon>Architaenioglossa</taxon>
        <taxon>Ampullarioidea</taxon>
        <taxon>Ampullariidae</taxon>
        <taxon>Pomacea</taxon>
    </lineage>
</organism>
<sequence>MNKTETQHEEIRIIIIGASRSGKSTAANVLLGKNIFQVSADTRQRSHMTCQFGMTKTEHGYVKVLDTPDLQAPKLREESKVREEIQKWKTMCPDAHLILLAIRCDSHDLDADVMRFNKFRRLWGDNLRRRLVVLFTFGDKLQKDIDELLARSHPTLQDIMDCAGHRYVIFDSSLGASKQDGRVHQVFNFVSELRHGFNVLIIGKSKSGKSNLGNYLLNTTAFSVSRGPTSSTTHTVTRSAEIDGVAITVTDTPDLRNLGIVKTSTEEEIKKWYAFHPDIILLAIRCDVCYSAEEHQMYQQIKKVLGEKYFTSILIVAFTFGDRLGKNIDEELKTVCSELKDVLKEAGHRYIVFSNEDPVQDRKKQFMRLRAFAFNEGAPFECNESRSESTIPIKPTVQGASETLHGDMLQPLKTVKVFTCQTDFQSRVSAQSYVETSYYQVTSVCIVVLEALDDEDYNLVLFGKTGSGKSSLGNTLVGNNVFKVEQGMKSGTIKSKWSQATIDGVKLKITDLPGLSDTHLSEEFIIREIARGTALVSPGPHVAIFVIAGGRKEALSNAIKNAPDSIQLILKEVGYRYIAIENSASEKDKKQQRDEALQAIRSLYRKNQGKYYAIPKEIDRLIEKAVEDKVKAQRCTMYEAAQNLRQEIAADKQPELVTEVEKEAKRRRWKCEIM</sequence>
<evidence type="ECO:0000259" key="4">
    <source>
        <dbReference type="PROSITE" id="PS51720"/>
    </source>
</evidence>
<accession>A0A2T7NS69</accession>
<protein>
    <recommendedName>
        <fullName evidence="4">AIG1-type G domain-containing protein</fullName>
    </recommendedName>
</protein>
<evidence type="ECO:0000256" key="2">
    <source>
        <dbReference type="ARBA" id="ARBA00022741"/>
    </source>
</evidence>
<evidence type="ECO:0000313" key="6">
    <source>
        <dbReference type="Proteomes" id="UP000245119"/>
    </source>
</evidence>
<dbReference type="Pfam" id="PF04548">
    <property type="entry name" value="AIG1"/>
    <property type="match status" value="4"/>
</dbReference>
<name>A0A2T7NS69_POMCA</name>
<dbReference type="STRING" id="400727.A0A2T7NS69"/>
<reference evidence="5 6" key="1">
    <citation type="submission" date="2018-04" db="EMBL/GenBank/DDBJ databases">
        <title>The genome of golden apple snail Pomacea canaliculata provides insight into stress tolerance and invasive adaptation.</title>
        <authorList>
            <person name="Liu C."/>
            <person name="Liu B."/>
            <person name="Ren Y."/>
            <person name="Zhang Y."/>
            <person name="Wang H."/>
            <person name="Li S."/>
            <person name="Jiang F."/>
            <person name="Yin L."/>
            <person name="Zhang G."/>
            <person name="Qian W."/>
            <person name="Fan W."/>
        </authorList>
    </citation>
    <scope>NUCLEOTIDE SEQUENCE [LARGE SCALE GENOMIC DNA]</scope>
    <source>
        <strain evidence="5">SZHN2017</strain>
        <tissue evidence="5">Muscle</tissue>
    </source>
</reference>
<keyword evidence="2" id="KW-0547">Nucleotide-binding</keyword>
<evidence type="ECO:0000256" key="3">
    <source>
        <dbReference type="ARBA" id="ARBA00023134"/>
    </source>
</evidence>
<dbReference type="GO" id="GO:0005525">
    <property type="term" value="F:GTP binding"/>
    <property type="evidence" value="ECO:0007669"/>
    <property type="project" value="UniProtKB-KW"/>
</dbReference>
<dbReference type="InterPro" id="IPR027417">
    <property type="entry name" value="P-loop_NTPase"/>
</dbReference>
<dbReference type="PANTHER" id="PTHR10903:SF184">
    <property type="entry name" value="GTP-BINDING PROTEIN A"/>
    <property type="match status" value="1"/>
</dbReference>
<dbReference type="Gene3D" id="3.40.50.300">
    <property type="entry name" value="P-loop containing nucleotide triphosphate hydrolases"/>
    <property type="match status" value="4"/>
</dbReference>
<keyword evidence="6" id="KW-1185">Reference proteome</keyword>
<dbReference type="SUPFAM" id="SSF52540">
    <property type="entry name" value="P-loop containing nucleoside triphosphate hydrolases"/>
    <property type="match status" value="3"/>
</dbReference>
<dbReference type="PANTHER" id="PTHR10903">
    <property type="entry name" value="GTPASE, IMAP FAMILY MEMBER-RELATED"/>
    <property type="match status" value="1"/>
</dbReference>
<dbReference type="EMBL" id="PZQS01000010">
    <property type="protein sequence ID" value="PVD24021.1"/>
    <property type="molecule type" value="Genomic_DNA"/>
</dbReference>
<dbReference type="PROSITE" id="PS51720">
    <property type="entry name" value="G_AIG1"/>
    <property type="match status" value="2"/>
</dbReference>